<proteinExistence type="predicted"/>
<evidence type="ECO:0000313" key="2">
    <source>
        <dbReference type="EMBL" id="UOO92423.1"/>
    </source>
</evidence>
<dbReference type="Proteomes" id="UP000832034">
    <property type="component" value="Chromosome"/>
</dbReference>
<reference evidence="2" key="2">
    <citation type="journal article" date="2022" name="Res Sq">
        <title>Evolution of multicellular longitudinally dividing oral cavity symbionts (Neisseriaceae).</title>
        <authorList>
            <person name="Nyongesa S."/>
            <person name="Weber P."/>
            <person name="Bernet E."/>
            <person name="Pullido F."/>
            <person name="Nieckarz M."/>
            <person name="Delaby M."/>
            <person name="Nieves C."/>
            <person name="Viehboeck T."/>
            <person name="Krause N."/>
            <person name="Rivera-Millot A."/>
            <person name="Nakamura A."/>
            <person name="Vischer N."/>
            <person name="VanNieuwenhze M."/>
            <person name="Brun Y."/>
            <person name="Cava F."/>
            <person name="Bulgheresi S."/>
            <person name="Veyrier F."/>
        </authorList>
    </citation>
    <scope>NUCLEOTIDE SEQUENCE</scope>
    <source>
        <strain evidence="2">SAG 1488-6</strain>
    </source>
</reference>
<sequence>MMVEIMHMLALIFGILCFSRMLLQYGRLHIDHPLAQFTMRTTQWMVKPLRRILPPLGWFDMASVASALIFIYVMHLVVALWLFRDVTVLGNVVFLAGSVLSTVLTALKAATYSLLMGLLIQTILSWQQQPTHLLTVMQRIYRPLTKPFAWMRYRQFDFSAAILVLFLWWWLSAVLPYLQQSLNAWYLQ</sequence>
<keyword evidence="1" id="KW-1133">Transmembrane helix</keyword>
<evidence type="ECO:0000256" key="1">
    <source>
        <dbReference type="SAM" id="Phobius"/>
    </source>
</evidence>
<dbReference type="Pfam" id="PF02325">
    <property type="entry name" value="CCB3_YggT"/>
    <property type="match status" value="1"/>
</dbReference>
<reference evidence="2" key="1">
    <citation type="submission" date="2021-12" db="EMBL/GenBank/DDBJ databases">
        <authorList>
            <person name="Veyrier F.J."/>
        </authorList>
    </citation>
    <scope>NUCLEOTIDE SEQUENCE</scope>
    <source>
        <strain evidence="2">SAG 1488-6</strain>
    </source>
</reference>
<keyword evidence="1" id="KW-0472">Membrane</keyword>
<dbReference type="InterPro" id="IPR003425">
    <property type="entry name" value="CCB3/YggT"/>
</dbReference>
<name>A0ABY4E9J2_VITST</name>
<protein>
    <submittedName>
        <fullName evidence="2">YggT family protein</fullName>
    </submittedName>
</protein>
<evidence type="ECO:0000313" key="3">
    <source>
        <dbReference type="Proteomes" id="UP000832034"/>
    </source>
</evidence>
<feature type="transmembrane region" description="Helical" evidence="1">
    <location>
        <begin position="156"/>
        <end position="178"/>
    </location>
</feature>
<keyword evidence="3" id="KW-1185">Reference proteome</keyword>
<feature type="transmembrane region" description="Helical" evidence="1">
    <location>
        <begin position="57"/>
        <end position="82"/>
    </location>
</feature>
<accession>A0ABY4E9J2</accession>
<keyword evidence="1" id="KW-0812">Transmembrane</keyword>
<dbReference type="EMBL" id="CP091512">
    <property type="protein sequence ID" value="UOO92423.1"/>
    <property type="molecule type" value="Genomic_DNA"/>
</dbReference>
<organism evidence="2 3">
    <name type="scientific">Vitreoscilla stercoraria</name>
    <dbReference type="NCBI Taxonomy" id="61"/>
    <lineage>
        <taxon>Bacteria</taxon>
        <taxon>Pseudomonadati</taxon>
        <taxon>Pseudomonadota</taxon>
        <taxon>Betaproteobacteria</taxon>
        <taxon>Neisseriales</taxon>
        <taxon>Neisseriaceae</taxon>
        <taxon>Vitreoscilla</taxon>
    </lineage>
</organism>
<feature type="transmembrane region" description="Helical" evidence="1">
    <location>
        <begin position="88"/>
        <end position="107"/>
    </location>
</feature>
<gene>
    <name evidence="2" type="ORF">LVJ81_12595</name>
</gene>
<feature type="transmembrane region" description="Helical" evidence="1">
    <location>
        <begin position="6"/>
        <end position="23"/>
    </location>
</feature>
<dbReference type="RefSeq" id="WP_019958569.1">
    <property type="nucleotide sequence ID" value="NZ_CP091512.1"/>
</dbReference>